<comment type="caution">
    <text evidence="3">The sequence shown here is derived from an EMBL/GenBank/DDBJ whole genome shotgun (WGS) entry which is preliminary data.</text>
</comment>
<name>A0A351U2X7_9BACT</name>
<dbReference type="GO" id="GO:0047444">
    <property type="term" value="F:N-acylneuraminate-9-phosphate synthase activity"/>
    <property type="evidence" value="ECO:0007669"/>
    <property type="project" value="TreeGrafter"/>
</dbReference>
<dbReference type="InterPro" id="IPR051690">
    <property type="entry name" value="PseI-like"/>
</dbReference>
<feature type="domain" description="PseI/NeuA/B-like" evidence="2">
    <location>
        <begin position="24"/>
        <end position="256"/>
    </location>
</feature>
<reference evidence="3" key="2">
    <citation type="submission" date="2020-01" db="EMBL/GenBank/DDBJ databases">
        <authorList>
            <person name="Campanaro S."/>
        </authorList>
    </citation>
    <scope>NUCLEOTIDE SEQUENCE</scope>
    <source>
        <strain evidence="3">AS06rmzACSIP_7</strain>
    </source>
</reference>
<dbReference type="AlphaFoldDB" id="A0A351U2X7"/>
<dbReference type="STRING" id="909663.GCA_000512235_02434"/>
<organism evidence="3 4">
    <name type="scientific">Syntrophorhabdus aromaticivorans</name>
    <dbReference type="NCBI Taxonomy" id="328301"/>
    <lineage>
        <taxon>Bacteria</taxon>
        <taxon>Pseudomonadati</taxon>
        <taxon>Thermodesulfobacteriota</taxon>
        <taxon>Syntrophorhabdia</taxon>
        <taxon>Syntrophorhabdales</taxon>
        <taxon>Syntrophorhabdaceae</taxon>
        <taxon>Syntrophorhabdus</taxon>
    </lineage>
</organism>
<dbReference type="GO" id="GO:0016051">
    <property type="term" value="P:carbohydrate biosynthetic process"/>
    <property type="evidence" value="ECO:0007669"/>
    <property type="project" value="InterPro"/>
</dbReference>
<dbReference type="InterPro" id="IPR013785">
    <property type="entry name" value="Aldolase_TIM"/>
</dbReference>
<dbReference type="EMBL" id="JAAYEE010000156">
    <property type="protein sequence ID" value="NLW35677.1"/>
    <property type="molecule type" value="Genomic_DNA"/>
</dbReference>
<dbReference type="Pfam" id="PF03102">
    <property type="entry name" value="NeuB"/>
    <property type="match status" value="1"/>
</dbReference>
<feature type="region of interest" description="Disordered" evidence="1">
    <location>
        <begin position="255"/>
        <end position="280"/>
    </location>
</feature>
<dbReference type="Gene3D" id="3.20.20.70">
    <property type="entry name" value="Aldolase class I"/>
    <property type="match status" value="1"/>
</dbReference>
<evidence type="ECO:0000259" key="2">
    <source>
        <dbReference type="Pfam" id="PF03102"/>
    </source>
</evidence>
<dbReference type="PANTHER" id="PTHR42966">
    <property type="entry name" value="N-ACETYLNEURAMINATE SYNTHASE"/>
    <property type="match status" value="1"/>
</dbReference>
<evidence type="ECO:0000256" key="1">
    <source>
        <dbReference type="SAM" id="MobiDB-lite"/>
    </source>
</evidence>
<accession>A0A351U2X7</accession>
<sequence length="292" mass="33380">MKPLFVAEVSSNHHRNMERCFEFIDAAAVIGCGAVKFQLFRIEELFAPEILAKSEEHRQRKRWELPLEFLPHIAKRCTLKNIQFSCTPFHLDAVQALLPYVDFFKIASYELLWHDLLRACAQTEKPVVLSTGMATIDEITDAVNVLTDNGCRDLTLLHCVSGYPAPFDECNLAAIETLRNRFRKQYSAADIKFGWSDHSVRPGVIHRAIHRWNAQMIEFHLDLDGAGDEFRTGHCWLPEQIKQIIDTVKDGLLADGIGEKSPSPSEVSDREWRADPSDGLRPLLKTREKWRA</sequence>
<evidence type="ECO:0000313" key="3">
    <source>
        <dbReference type="EMBL" id="NLW35677.1"/>
    </source>
</evidence>
<proteinExistence type="predicted"/>
<dbReference type="SUPFAM" id="SSF51569">
    <property type="entry name" value="Aldolase"/>
    <property type="match status" value="1"/>
</dbReference>
<reference evidence="3" key="1">
    <citation type="journal article" date="2020" name="Biotechnol. Biofuels">
        <title>New insights from the biogas microbiome by comprehensive genome-resolved metagenomics of nearly 1600 species originating from multiple anaerobic digesters.</title>
        <authorList>
            <person name="Campanaro S."/>
            <person name="Treu L."/>
            <person name="Rodriguez-R L.M."/>
            <person name="Kovalovszki A."/>
            <person name="Ziels R.M."/>
            <person name="Maus I."/>
            <person name="Zhu X."/>
            <person name="Kougias P.G."/>
            <person name="Basile A."/>
            <person name="Luo G."/>
            <person name="Schluter A."/>
            <person name="Konstantinidis K.T."/>
            <person name="Angelidaki I."/>
        </authorList>
    </citation>
    <scope>NUCLEOTIDE SEQUENCE</scope>
    <source>
        <strain evidence="3">AS06rmzACSIP_7</strain>
    </source>
</reference>
<evidence type="ECO:0000313" key="4">
    <source>
        <dbReference type="Proteomes" id="UP000777265"/>
    </source>
</evidence>
<protein>
    <submittedName>
        <fullName evidence="3">N-acetylneuraminic acid synthase</fullName>
    </submittedName>
</protein>
<feature type="compositionally biased region" description="Basic and acidic residues" evidence="1">
    <location>
        <begin position="267"/>
        <end position="278"/>
    </location>
</feature>
<dbReference type="PANTHER" id="PTHR42966:SF1">
    <property type="entry name" value="SIALIC ACID SYNTHASE"/>
    <property type="match status" value="1"/>
</dbReference>
<dbReference type="Proteomes" id="UP000777265">
    <property type="component" value="Unassembled WGS sequence"/>
</dbReference>
<gene>
    <name evidence="3" type="ORF">GXY80_09390</name>
</gene>
<dbReference type="InterPro" id="IPR013132">
    <property type="entry name" value="PseI/NeuA/B-like_N"/>
</dbReference>